<evidence type="ECO:0000313" key="1">
    <source>
        <dbReference type="EMBL" id="KAI4460010.1"/>
    </source>
</evidence>
<comment type="caution">
    <text evidence="1">The sequence shown here is derived from an EMBL/GenBank/DDBJ whole genome shotgun (WGS) entry which is preliminary data.</text>
</comment>
<proteinExistence type="predicted"/>
<dbReference type="Proteomes" id="UP001056778">
    <property type="component" value="Chromosome 6"/>
</dbReference>
<dbReference type="EMBL" id="CM043020">
    <property type="protein sequence ID" value="KAI4460010.1"/>
    <property type="molecule type" value="Genomic_DNA"/>
</dbReference>
<reference evidence="1" key="1">
    <citation type="submission" date="2022-04" db="EMBL/GenBank/DDBJ databases">
        <title>Chromosome-scale genome assembly of Holotrichia oblita Faldermann.</title>
        <authorList>
            <person name="Rongchong L."/>
        </authorList>
    </citation>
    <scope>NUCLEOTIDE SEQUENCE</scope>
    <source>
        <strain evidence="1">81SQS9</strain>
    </source>
</reference>
<name>A0ACB9SZN0_HOLOL</name>
<gene>
    <name evidence="1" type="ORF">MML48_6g00007307</name>
</gene>
<protein>
    <submittedName>
        <fullName evidence="1">Eg:bacr7a4.3 protein-related</fullName>
    </submittedName>
</protein>
<organism evidence="1 2">
    <name type="scientific">Holotrichia oblita</name>
    <name type="common">Chafer beetle</name>
    <dbReference type="NCBI Taxonomy" id="644536"/>
    <lineage>
        <taxon>Eukaryota</taxon>
        <taxon>Metazoa</taxon>
        <taxon>Ecdysozoa</taxon>
        <taxon>Arthropoda</taxon>
        <taxon>Hexapoda</taxon>
        <taxon>Insecta</taxon>
        <taxon>Pterygota</taxon>
        <taxon>Neoptera</taxon>
        <taxon>Endopterygota</taxon>
        <taxon>Coleoptera</taxon>
        <taxon>Polyphaga</taxon>
        <taxon>Scarabaeiformia</taxon>
        <taxon>Scarabaeidae</taxon>
        <taxon>Melolonthinae</taxon>
        <taxon>Holotrichia</taxon>
    </lineage>
</organism>
<sequence length="539" mass="60076">MLIIIKHNNINIVCIAECLEYRRSQFTPIENRLKEDASEAIGGVDAKPLEFPHMAILGYGNSNGTKWLCGGSLISENFVLTAAHCIYSQYGNVTIVKLGLHQISQINVFIQIFTVKNVYLHPKYNPLENYHDIALIELDHSANINSGVKPACLQTSKELPNNSFTGTGWGATELYGDFSDILQKVNLSYVPHNNCSNFYKGQKKMPKGLIDDWQVCADGGGQKADTCQGDSGGPIQLPRYDNGGDSLYTVIGITSVGIKCAIVPAIYTRISYYVPWIETLHLPECLEYKSKYNRVSSLPPSIPYMPAAPSGEDAEVFEYPHMAILGYGDFDNPTCNIVWDIGYNFSGRVAVVRLGVHKISKYSSYIQTFKVGNTYVHPEYDPLKRYHDIALIQLHRSPYIFSGVKPACLHTSKRLPKNYFTATGWGATEYADYSDTLQKVKLRHVSYNRCKRFYRRRIKLPYGLMHDRQMCADGGGTGADTCQGDSGGPIQLPRDESVAGSLYTIIGITSVGLGCSKAPSIYTRVSFYVPWIENIVWPN</sequence>
<accession>A0ACB9SZN0</accession>
<evidence type="ECO:0000313" key="2">
    <source>
        <dbReference type="Proteomes" id="UP001056778"/>
    </source>
</evidence>
<keyword evidence="2" id="KW-1185">Reference proteome</keyword>